<evidence type="ECO:0000313" key="8">
    <source>
        <dbReference type="EMBL" id="SHI36138.1"/>
    </source>
</evidence>
<dbReference type="PROSITE" id="PS51257">
    <property type="entry name" value="PROKAR_LIPOPROTEIN"/>
    <property type="match status" value="1"/>
</dbReference>
<dbReference type="GO" id="GO:0030091">
    <property type="term" value="P:protein repair"/>
    <property type="evidence" value="ECO:0007669"/>
    <property type="project" value="UniProtKB-UniRule"/>
</dbReference>
<comment type="similarity">
    <text evidence="2 7">Belongs to the methyltransferase superfamily. L-isoaspartyl/D-aspartyl protein methyltransferase family.</text>
</comment>
<evidence type="ECO:0000256" key="4">
    <source>
        <dbReference type="ARBA" id="ARBA00022603"/>
    </source>
</evidence>
<accession>A0A1M6AII7</accession>
<dbReference type="EC" id="2.1.1.77" evidence="7"/>
<comment type="catalytic activity">
    <reaction evidence="7">
        <text>[protein]-L-isoaspartate + S-adenosyl-L-methionine = [protein]-L-isoaspartate alpha-methyl ester + S-adenosyl-L-homocysteine</text>
        <dbReference type="Rhea" id="RHEA:12705"/>
        <dbReference type="Rhea" id="RHEA-COMP:12143"/>
        <dbReference type="Rhea" id="RHEA-COMP:12144"/>
        <dbReference type="ChEBI" id="CHEBI:57856"/>
        <dbReference type="ChEBI" id="CHEBI:59789"/>
        <dbReference type="ChEBI" id="CHEBI:90596"/>
        <dbReference type="ChEBI" id="CHEBI:90598"/>
        <dbReference type="EC" id="2.1.1.77"/>
    </reaction>
</comment>
<keyword evidence="9" id="KW-1185">Reference proteome</keyword>
<dbReference type="RefSeq" id="WP_083578028.1">
    <property type="nucleotide sequence ID" value="NZ_FQZE01000001.1"/>
</dbReference>
<dbReference type="InterPro" id="IPR029063">
    <property type="entry name" value="SAM-dependent_MTases_sf"/>
</dbReference>
<evidence type="ECO:0000256" key="5">
    <source>
        <dbReference type="ARBA" id="ARBA00022679"/>
    </source>
</evidence>
<evidence type="ECO:0000313" key="9">
    <source>
        <dbReference type="Proteomes" id="UP000184050"/>
    </source>
</evidence>
<dbReference type="AlphaFoldDB" id="A0A1M6AII7"/>
<evidence type="ECO:0000256" key="3">
    <source>
        <dbReference type="ARBA" id="ARBA00022490"/>
    </source>
</evidence>
<dbReference type="Proteomes" id="UP000184050">
    <property type="component" value="Unassembled WGS sequence"/>
</dbReference>
<dbReference type="CDD" id="cd02440">
    <property type="entry name" value="AdoMet_MTases"/>
    <property type="match status" value="1"/>
</dbReference>
<dbReference type="EMBL" id="FQZE01000001">
    <property type="protein sequence ID" value="SHI36138.1"/>
    <property type="molecule type" value="Genomic_DNA"/>
</dbReference>
<dbReference type="OrthoDB" id="9810066at2"/>
<keyword evidence="3 7" id="KW-0963">Cytoplasm</keyword>
<dbReference type="SUPFAM" id="SSF53335">
    <property type="entry name" value="S-adenosyl-L-methionine-dependent methyltransferases"/>
    <property type="match status" value="1"/>
</dbReference>
<dbReference type="GO" id="GO:0005737">
    <property type="term" value="C:cytoplasm"/>
    <property type="evidence" value="ECO:0007669"/>
    <property type="project" value="UniProtKB-SubCell"/>
</dbReference>
<dbReference type="InterPro" id="IPR000682">
    <property type="entry name" value="PCMT"/>
</dbReference>
<dbReference type="HAMAP" id="MF_00090">
    <property type="entry name" value="PIMT"/>
    <property type="match status" value="1"/>
</dbReference>
<dbReference type="PANTHER" id="PTHR11579">
    <property type="entry name" value="PROTEIN-L-ISOASPARTATE O-METHYLTRANSFERASE"/>
    <property type="match status" value="1"/>
</dbReference>
<evidence type="ECO:0000256" key="1">
    <source>
        <dbReference type="ARBA" id="ARBA00004496"/>
    </source>
</evidence>
<keyword evidence="5 7" id="KW-0808">Transferase</keyword>
<feature type="active site" evidence="7">
    <location>
        <position position="92"/>
    </location>
</feature>
<reference evidence="8 9" key="1">
    <citation type="submission" date="2016-11" db="EMBL/GenBank/DDBJ databases">
        <authorList>
            <person name="Jaros S."/>
            <person name="Januszkiewicz K."/>
            <person name="Wedrychowicz H."/>
        </authorList>
    </citation>
    <scope>NUCLEOTIDE SEQUENCE [LARGE SCALE GENOMIC DNA]</scope>
    <source>
        <strain evidence="8 9">DSM 27063</strain>
    </source>
</reference>
<comment type="function">
    <text evidence="7">Catalyzes the methyl esterification of L-isoaspartyl residues in peptides and proteins that result from spontaneous decomposition of normal L-aspartyl and L-asparaginyl residues. It plays a role in the repair and/or degradation of damaged proteins.</text>
</comment>
<dbReference type="STRING" id="1168035.SAMN05444280_101213"/>
<dbReference type="PANTHER" id="PTHR11579:SF0">
    <property type="entry name" value="PROTEIN-L-ISOASPARTATE(D-ASPARTATE) O-METHYLTRANSFERASE"/>
    <property type="match status" value="1"/>
</dbReference>
<name>A0A1M6AII7_9BACT</name>
<protein>
    <recommendedName>
        <fullName evidence="7">Protein-L-isoaspartate O-methyltransferase</fullName>
        <ecNumber evidence="7">2.1.1.77</ecNumber>
    </recommendedName>
    <alternativeName>
        <fullName evidence="7">L-isoaspartyl protein carboxyl methyltransferase</fullName>
    </alternativeName>
    <alternativeName>
        <fullName evidence="7">Protein L-isoaspartyl methyltransferase</fullName>
    </alternativeName>
    <alternativeName>
        <fullName evidence="7">Protein-beta-aspartate methyltransferase</fullName>
        <shortName evidence="7">PIMT</shortName>
    </alternativeName>
</protein>
<evidence type="ECO:0000256" key="2">
    <source>
        <dbReference type="ARBA" id="ARBA00005369"/>
    </source>
</evidence>
<dbReference type="GO" id="GO:0032259">
    <property type="term" value="P:methylation"/>
    <property type="evidence" value="ECO:0007669"/>
    <property type="project" value="UniProtKB-KW"/>
</dbReference>
<comment type="subcellular location">
    <subcellularLocation>
        <location evidence="1 7">Cytoplasm</location>
    </subcellularLocation>
</comment>
<sequence length="244" mass="27233">MKTGKKELSHSKVVFTLALLFFSFSACVGQEGNFSGLREQMVKTQLEARGIEDEQVLKAFRKVERHKFVLPRYISMAYQDSPLPIDEGQTISQPYIVAYMTEALNLEQDDKVLEIGTGSGYQAAILAEIVDSVYTIEIFENLGNKAKSLFDELGYTNIYTKIGDGYKGWPEHAPFDAIIVTCAPTDVPEPLKNQLAEGGRMVIPVGGDAVQQLVLLIKNRDKLKQKSILPVRFVPMLDTDGKKR</sequence>
<dbReference type="GO" id="GO:0004719">
    <property type="term" value="F:protein-L-isoaspartate (D-aspartate) O-methyltransferase activity"/>
    <property type="evidence" value="ECO:0007669"/>
    <property type="project" value="UniProtKB-UniRule"/>
</dbReference>
<dbReference type="FunFam" id="3.40.50.150:FF:000010">
    <property type="entry name" value="Protein-L-isoaspartate O-methyltransferase"/>
    <property type="match status" value="1"/>
</dbReference>
<organism evidence="8 9">
    <name type="scientific">Tangfeifania diversioriginum</name>
    <dbReference type="NCBI Taxonomy" id="1168035"/>
    <lineage>
        <taxon>Bacteria</taxon>
        <taxon>Pseudomonadati</taxon>
        <taxon>Bacteroidota</taxon>
        <taxon>Bacteroidia</taxon>
        <taxon>Marinilabiliales</taxon>
        <taxon>Prolixibacteraceae</taxon>
        <taxon>Tangfeifania</taxon>
    </lineage>
</organism>
<dbReference type="Gene3D" id="3.40.50.150">
    <property type="entry name" value="Vaccinia Virus protein VP39"/>
    <property type="match status" value="1"/>
</dbReference>
<keyword evidence="4 7" id="KW-0489">Methyltransferase</keyword>
<dbReference type="Pfam" id="PF01135">
    <property type="entry name" value="PCMT"/>
    <property type="match status" value="1"/>
</dbReference>
<dbReference type="PROSITE" id="PS01279">
    <property type="entry name" value="PCMT"/>
    <property type="match status" value="1"/>
</dbReference>
<proteinExistence type="inferred from homology"/>
<keyword evidence="6 7" id="KW-0949">S-adenosyl-L-methionine</keyword>
<gene>
    <name evidence="7" type="primary">pcm</name>
    <name evidence="8" type="ORF">SAMN05444280_101213</name>
</gene>
<dbReference type="NCBIfam" id="TIGR00080">
    <property type="entry name" value="pimt"/>
    <property type="match status" value="1"/>
</dbReference>
<evidence type="ECO:0000256" key="6">
    <source>
        <dbReference type="ARBA" id="ARBA00022691"/>
    </source>
</evidence>
<dbReference type="NCBIfam" id="NF001453">
    <property type="entry name" value="PRK00312.1"/>
    <property type="match status" value="1"/>
</dbReference>
<evidence type="ECO:0000256" key="7">
    <source>
        <dbReference type="HAMAP-Rule" id="MF_00090"/>
    </source>
</evidence>